<organism evidence="1">
    <name type="scientific">marine sediment metagenome</name>
    <dbReference type="NCBI Taxonomy" id="412755"/>
    <lineage>
        <taxon>unclassified sequences</taxon>
        <taxon>metagenomes</taxon>
        <taxon>ecological metagenomes</taxon>
    </lineage>
</organism>
<reference evidence="1" key="1">
    <citation type="journal article" date="2014" name="Front. Microbiol.">
        <title>High frequency of phylogenetically diverse reductive dehalogenase-homologous genes in deep subseafloor sedimentary metagenomes.</title>
        <authorList>
            <person name="Kawai M."/>
            <person name="Futagami T."/>
            <person name="Toyoda A."/>
            <person name="Takaki Y."/>
            <person name="Nishi S."/>
            <person name="Hori S."/>
            <person name="Arai W."/>
            <person name="Tsubouchi T."/>
            <person name="Morono Y."/>
            <person name="Uchiyama I."/>
            <person name="Ito T."/>
            <person name="Fujiyama A."/>
            <person name="Inagaki F."/>
            <person name="Takami H."/>
        </authorList>
    </citation>
    <scope>NUCLEOTIDE SEQUENCE</scope>
    <source>
        <strain evidence="1">Expedition CK06-06</strain>
    </source>
</reference>
<evidence type="ECO:0000313" key="1">
    <source>
        <dbReference type="EMBL" id="GAH74217.1"/>
    </source>
</evidence>
<proteinExistence type="predicted"/>
<sequence>MSLFEDVGEAIGKAFGNLADFIGKAIEKAASATLGNLFVVGDKLLKQMLIEVKGSDTDINSNATALSNLMETEFIDDANKAINTALDYEGTLEPGEATRILKTLYGPIDEHMISGVIFALVAEIVSLGQVEGVQSLLAMEDKLKGFSDLASTYRKMQNEIGLFQPYQKELNARY</sequence>
<dbReference type="EMBL" id="BARU01030073">
    <property type="protein sequence ID" value="GAH74217.1"/>
    <property type="molecule type" value="Genomic_DNA"/>
</dbReference>
<comment type="caution">
    <text evidence="1">The sequence shown here is derived from an EMBL/GenBank/DDBJ whole genome shotgun (WGS) entry which is preliminary data.</text>
</comment>
<protein>
    <submittedName>
        <fullName evidence="1">Uncharacterized protein</fullName>
    </submittedName>
</protein>
<gene>
    <name evidence="1" type="ORF">S03H2_47774</name>
</gene>
<feature type="non-terminal residue" evidence="1">
    <location>
        <position position="174"/>
    </location>
</feature>
<name>X1HXL7_9ZZZZ</name>
<accession>X1HXL7</accession>
<dbReference type="AlphaFoldDB" id="X1HXL7"/>